<feature type="transmembrane region" description="Helical" evidence="1">
    <location>
        <begin position="50"/>
        <end position="67"/>
    </location>
</feature>
<dbReference type="AlphaFoldDB" id="A0A0H4PFA4"/>
<accession>A0A0H4PFA4</accession>
<dbReference type="KEGG" id="camu:CA2015_3794"/>
<organism evidence="2 3">
    <name type="scientific">Cyclobacterium amurskyense</name>
    <dbReference type="NCBI Taxonomy" id="320787"/>
    <lineage>
        <taxon>Bacteria</taxon>
        <taxon>Pseudomonadati</taxon>
        <taxon>Bacteroidota</taxon>
        <taxon>Cytophagia</taxon>
        <taxon>Cytophagales</taxon>
        <taxon>Cyclobacteriaceae</taxon>
        <taxon>Cyclobacterium</taxon>
    </lineage>
</organism>
<evidence type="ECO:0000313" key="3">
    <source>
        <dbReference type="Proteomes" id="UP000036520"/>
    </source>
</evidence>
<evidence type="ECO:0000313" key="2">
    <source>
        <dbReference type="EMBL" id="AKP53166.1"/>
    </source>
</evidence>
<reference evidence="2 3" key="1">
    <citation type="submission" date="2015-07" db="EMBL/GenBank/DDBJ databases">
        <authorList>
            <person name="Kim K.M."/>
        </authorList>
    </citation>
    <scope>NUCLEOTIDE SEQUENCE [LARGE SCALE GENOMIC DNA]</scope>
    <source>
        <strain evidence="2 3">KCTC 12363</strain>
    </source>
</reference>
<proteinExistence type="predicted"/>
<keyword evidence="3" id="KW-1185">Reference proteome</keyword>
<name>A0A0H4PFA4_9BACT</name>
<dbReference type="EMBL" id="CP012040">
    <property type="protein sequence ID" value="AKP53166.1"/>
    <property type="molecule type" value="Genomic_DNA"/>
</dbReference>
<gene>
    <name evidence="2" type="ORF">CA2015_3794</name>
</gene>
<evidence type="ECO:0000256" key="1">
    <source>
        <dbReference type="SAM" id="Phobius"/>
    </source>
</evidence>
<sequence>MQYCINEMIIYLVNCHIIIYIIIQVCILRLPGCNAFHSILEGMLQFILKLTKVIMFIFTDFTIYLLYPYHRNSGFHLENMHWQENLADCRFYLITASKLNFLNS</sequence>
<feature type="transmembrane region" description="Helical" evidence="1">
    <location>
        <begin position="9"/>
        <end position="30"/>
    </location>
</feature>
<keyword evidence="1" id="KW-0812">Transmembrane</keyword>
<protein>
    <submittedName>
        <fullName evidence="2">Uncharacterized protein</fullName>
    </submittedName>
</protein>
<dbReference type="Proteomes" id="UP000036520">
    <property type="component" value="Chromosome"/>
</dbReference>
<keyword evidence="1" id="KW-0472">Membrane</keyword>
<keyword evidence="1" id="KW-1133">Transmembrane helix</keyword>